<dbReference type="InterPro" id="IPR011701">
    <property type="entry name" value="MFS"/>
</dbReference>
<evidence type="ECO:0000256" key="1">
    <source>
        <dbReference type="ARBA" id="ARBA00004651"/>
    </source>
</evidence>
<evidence type="ECO:0000313" key="9">
    <source>
        <dbReference type="Proteomes" id="UP000242175"/>
    </source>
</evidence>
<feature type="domain" description="Major facilitator superfamily (MFS) profile" evidence="7">
    <location>
        <begin position="17"/>
        <end position="403"/>
    </location>
</feature>
<comment type="subcellular location">
    <subcellularLocation>
        <location evidence="1">Cell membrane</location>
        <topology evidence="1">Multi-pass membrane protein</topology>
    </subcellularLocation>
</comment>
<accession>A0A220VFY0</accession>
<reference evidence="8 9" key="1">
    <citation type="journal article" date="2016" name="Int. J. Syst. Evol. Microbiol.">
        <title>Paraphotobacterium marinum gen. nov., sp. nov., a member of the family Vibrionaceae, isolated from surface seawater.</title>
        <authorList>
            <person name="Huang Z."/>
            <person name="Dong C."/>
            <person name="Shao Z."/>
        </authorList>
    </citation>
    <scope>NUCLEOTIDE SEQUENCE [LARGE SCALE GENOMIC DNA]</scope>
    <source>
        <strain evidence="8 9">NSCS20N07D</strain>
    </source>
</reference>
<dbReference type="RefSeq" id="WP_089074183.1">
    <property type="nucleotide sequence ID" value="NZ_CBCSAM010000002.1"/>
</dbReference>
<proteinExistence type="predicted"/>
<feature type="transmembrane region" description="Helical" evidence="6">
    <location>
        <begin position="380"/>
        <end position="399"/>
    </location>
</feature>
<name>A0A220VFY0_9GAMM</name>
<organism evidence="8 9">
    <name type="scientific">Paraphotobacterium marinum</name>
    <dbReference type="NCBI Taxonomy" id="1755811"/>
    <lineage>
        <taxon>Bacteria</taxon>
        <taxon>Pseudomonadati</taxon>
        <taxon>Pseudomonadota</taxon>
        <taxon>Gammaproteobacteria</taxon>
        <taxon>Vibrionales</taxon>
        <taxon>Vibrionaceae</taxon>
        <taxon>Paraphotobacterium</taxon>
    </lineage>
</organism>
<keyword evidence="4 6" id="KW-1133">Transmembrane helix</keyword>
<dbReference type="CDD" id="cd06173">
    <property type="entry name" value="MFS_MefA_like"/>
    <property type="match status" value="1"/>
</dbReference>
<dbReference type="KEGG" id="pmai:CF386_09395"/>
<feature type="transmembrane region" description="Helical" evidence="6">
    <location>
        <begin position="293"/>
        <end position="311"/>
    </location>
</feature>
<feature type="transmembrane region" description="Helical" evidence="6">
    <location>
        <begin position="317"/>
        <end position="337"/>
    </location>
</feature>
<dbReference type="AlphaFoldDB" id="A0A220VFY0"/>
<feature type="transmembrane region" description="Helical" evidence="6">
    <location>
        <begin position="263"/>
        <end position="284"/>
    </location>
</feature>
<evidence type="ECO:0000256" key="5">
    <source>
        <dbReference type="ARBA" id="ARBA00023136"/>
    </source>
</evidence>
<evidence type="ECO:0000256" key="3">
    <source>
        <dbReference type="ARBA" id="ARBA00022692"/>
    </source>
</evidence>
<feature type="transmembrane region" description="Helical" evidence="6">
    <location>
        <begin position="50"/>
        <end position="71"/>
    </location>
</feature>
<dbReference type="Proteomes" id="UP000242175">
    <property type="component" value="Chromosome small"/>
</dbReference>
<dbReference type="Pfam" id="PF07690">
    <property type="entry name" value="MFS_1"/>
    <property type="match status" value="1"/>
</dbReference>
<keyword evidence="2" id="KW-1003">Cell membrane</keyword>
<dbReference type="PANTHER" id="PTHR23513:SF6">
    <property type="entry name" value="MAJOR FACILITATOR SUPERFAMILY ASSOCIATED DOMAIN-CONTAINING PROTEIN"/>
    <property type="match status" value="1"/>
</dbReference>
<feature type="transmembrane region" description="Helical" evidence="6">
    <location>
        <begin position="110"/>
        <end position="129"/>
    </location>
</feature>
<dbReference type="OrthoDB" id="9775268at2"/>
<dbReference type="GO" id="GO:0005886">
    <property type="term" value="C:plasma membrane"/>
    <property type="evidence" value="ECO:0007669"/>
    <property type="project" value="UniProtKB-SubCell"/>
</dbReference>
<evidence type="ECO:0000313" key="8">
    <source>
        <dbReference type="EMBL" id="ASK79275.1"/>
    </source>
</evidence>
<evidence type="ECO:0000256" key="4">
    <source>
        <dbReference type="ARBA" id="ARBA00022989"/>
    </source>
</evidence>
<dbReference type="InterPro" id="IPR020846">
    <property type="entry name" value="MFS_dom"/>
</dbReference>
<gene>
    <name evidence="8" type="ORF">CF386_09395</name>
</gene>
<keyword evidence="9" id="KW-1185">Reference proteome</keyword>
<evidence type="ECO:0000259" key="7">
    <source>
        <dbReference type="PROSITE" id="PS50850"/>
    </source>
</evidence>
<feature type="transmembrane region" description="Helical" evidence="6">
    <location>
        <begin position="150"/>
        <end position="170"/>
    </location>
</feature>
<dbReference type="InterPro" id="IPR036259">
    <property type="entry name" value="MFS_trans_sf"/>
</dbReference>
<evidence type="ECO:0000256" key="6">
    <source>
        <dbReference type="SAM" id="Phobius"/>
    </source>
</evidence>
<feature type="transmembrane region" description="Helical" evidence="6">
    <location>
        <begin position="18"/>
        <end position="44"/>
    </location>
</feature>
<evidence type="ECO:0000256" key="2">
    <source>
        <dbReference type="ARBA" id="ARBA00022475"/>
    </source>
</evidence>
<keyword evidence="3 6" id="KW-0812">Transmembrane</keyword>
<dbReference type="GO" id="GO:0022857">
    <property type="term" value="F:transmembrane transporter activity"/>
    <property type="evidence" value="ECO:0007669"/>
    <property type="project" value="InterPro"/>
</dbReference>
<dbReference type="SUPFAM" id="SSF103473">
    <property type="entry name" value="MFS general substrate transporter"/>
    <property type="match status" value="1"/>
</dbReference>
<feature type="transmembrane region" description="Helical" evidence="6">
    <location>
        <begin position="176"/>
        <end position="195"/>
    </location>
</feature>
<dbReference type="Gene3D" id="1.20.1250.20">
    <property type="entry name" value="MFS general substrate transporter like domains"/>
    <property type="match status" value="2"/>
</dbReference>
<dbReference type="EMBL" id="CP022356">
    <property type="protein sequence ID" value="ASK79275.1"/>
    <property type="molecule type" value="Genomic_DNA"/>
</dbReference>
<feature type="transmembrane region" description="Helical" evidence="6">
    <location>
        <begin position="349"/>
        <end position="368"/>
    </location>
</feature>
<sequence length="404" mass="45083">MIYNELCLRARLFKNTAFAYLALSGIIATIGNGLVYITTSWYAYDYFQSISGVALLMFCIWAPSILFGPLFGVCADRYNRKTILIMSNMVRGISICTFVLFELSNLHSNIFLLAAILGVFVSFYMPAAIPIITTIVKKDELPKANATIDMLYEVGTIIGMGISGALIYYLGSLWTLFIGGVLFILSGYFNVIMKYQHKKQTCTQKALSFIQEYIESIRYVYNKNGLITIYLVQTFIMILLMTIPILLVPYINQVLNESSKIFALFEAIYSLGVFIGCFFSPILCDQIKFRKTIALLLFIMSIGLLCIAVNLGLVINLMAYFIIGFCLSSWALAIAQAQTHTDINYQGRVQSTFNSLSGVGILILYLFVTFEGSSINIQVLYFLEASIALVGFLIVILTGNTHTS</sequence>
<feature type="transmembrane region" description="Helical" evidence="6">
    <location>
        <begin position="83"/>
        <end position="104"/>
    </location>
</feature>
<dbReference type="PANTHER" id="PTHR23513">
    <property type="entry name" value="INTEGRAL MEMBRANE EFFLUX PROTEIN-RELATED"/>
    <property type="match status" value="1"/>
</dbReference>
<keyword evidence="5 6" id="KW-0472">Membrane</keyword>
<feature type="transmembrane region" description="Helical" evidence="6">
    <location>
        <begin position="227"/>
        <end position="251"/>
    </location>
</feature>
<protein>
    <submittedName>
        <fullName evidence="8">MFS transporter</fullName>
    </submittedName>
</protein>
<dbReference type="PROSITE" id="PS50850">
    <property type="entry name" value="MFS"/>
    <property type="match status" value="1"/>
</dbReference>